<reference evidence="1" key="1">
    <citation type="submission" date="2019-11" db="EMBL/GenBank/DDBJ databases">
        <title>Characterization of Clostridium perfringens isolates from swine manure treated agricultural soils.</title>
        <authorList>
            <person name="Wushke S.T."/>
        </authorList>
    </citation>
    <scope>NUCLEOTIDE SEQUENCE</scope>
    <source>
        <strain evidence="1">X15</strain>
    </source>
</reference>
<accession>A0AAW9J7S1</accession>
<organism evidence="1 2">
    <name type="scientific">Clostridium perfringens</name>
    <dbReference type="NCBI Taxonomy" id="1502"/>
    <lineage>
        <taxon>Bacteria</taxon>
        <taxon>Bacillati</taxon>
        <taxon>Bacillota</taxon>
        <taxon>Clostridia</taxon>
        <taxon>Eubacteriales</taxon>
        <taxon>Clostridiaceae</taxon>
        <taxon>Clostridium</taxon>
    </lineage>
</organism>
<dbReference type="EMBL" id="WNVG01001705">
    <property type="protein sequence ID" value="MDZ5035491.1"/>
    <property type="molecule type" value="Genomic_DNA"/>
</dbReference>
<comment type="caution">
    <text evidence="1">The sequence shown here is derived from an EMBL/GenBank/DDBJ whole genome shotgun (WGS) entry which is preliminary data.</text>
</comment>
<gene>
    <name evidence="1" type="ORF">GNF81_22710</name>
</gene>
<proteinExistence type="predicted"/>
<protein>
    <submittedName>
        <fullName evidence="1">N-acetyltransferase</fullName>
    </submittedName>
</protein>
<dbReference type="SUPFAM" id="SSF55729">
    <property type="entry name" value="Acyl-CoA N-acyltransferases (Nat)"/>
    <property type="match status" value="1"/>
</dbReference>
<dbReference type="Proteomes" id="UP001289066">
    <property type="component" value="Unassembled WGS sequence"/>
</dbReference>
<name>A0AAW9J7S1_CLOPF</name>
<feature type="non-terminal residue" evidence="1">
    <location>
        <position position="109"/>
    </location>
</feature>
<sequence>MSKNFNLYRRNGKKIYIRQPKFHELSFVENLWGDKENMVEAGGTYSFPREKWEMFYNKMVQPSDGKNFYCLIYTSDDKTIGEVSFHGYNSATKVARVNVKIHHSYRKNG</sequence>
<dbReference type="AlphaFoldDB" id="A0AAW9J7S1"/>
<dbReference type="InterPro" id="IPR016181">
    <property type="entry name" value="Acyl_CoA_acyltransferase"/>
</dbReference>
<evidence type="ECO:0000313" key="2">
    <source>
        <dbReference type="Proteomes" id="UP001289066"/>
    </source>
</evidence>
<evidence type="ECO:0000313" key="1">
    <source>
        <dbReference type="EMBL" id="MDZ5035491.1"/>
    </source>
</evidence>
<dbReference type="Gene3D" id="3.40.630.30">
    <property type="match status" value="1"/>
</dbReference>